<dbReference type="RefSeq" id="WP_113646239.1">
    <property type="nucleotide sequence ID" value="NZ_QMHN01000001.1"/>
</dbReference>
<organism evidence="2 3">
    <name type="scientific">Pedobacter chitinilyticus</name>
    <dbReference type="NCBI Taxonomy" id="2233776"/>
    <lineage>
        <taxon>Bacteria</taxon>
        <taxon>Pseudomonadati</taxon>
        <taxon>Bacteroidota</taxon>
        <taxon>Sphingobacteriia</taxon>
        <taxon>Sphingobacteriales</taxon>
        <taxon>Sphingobacteriaceae</taxon>
        <taxon>Pedobacter</taxon>
    </lineage>
</organism>
<feature type="chain" id="PRO_5018545905" description="Lipoprotein" evidence="1">
    <location>
        <begin position="21"/>
        <end position="178"/>
    </location>
</feature>
<dbReference type="Proteomes" id="UP000284120">
    <property type="component" value="Unassembled WGS sequence"/>
</dbReference>
<evidence type="ECO:0000313" key="2">
    <source>
        <dbReference type="EMBL" id="RWU10754.1"/>
    </source>
</evidence>
<dbReference type="OrthoDB" id="1255134at2"/>
<keyword evidence="1" id="KW-0732">Signal</keyword>
<feature type="signal peptide" evidence="1">
    <location>
        <begin position="1"/>
        <end position="20"/>
    </location>
</feature>
<sequence>MKKKLFLLMALILVAISSCKHEKLSIVKAKDNISIVKVDGELFIRQETNGKIEMHKKIDYENYSLTPYQISKNLFGLQMDLTKNTRKNKASVLADVFYDFYQDRYLCDKTAENSCGEGPFGLKVYEGEYCNLIVHFGGADYDLRNFGGYSLKVATPEEIAYLDCWAETDPNNSVVKRK</sequence>
<comment type="caution">
    <text evidence="2">The sequence shown here is derived from an EMBL/GenBank/DDBJ whole genome shotgun (WGS) entry which is preliminary data.</text>
</comment>
<gene>
    <name evidence="2" type="ORF">DPV69_05340</name>
</gene>
<evidence type="ECO:0000256" key="1">
    <source>
        <dbReference type="SAM" id="SignalP"/>
    </source>
</evidence>
<dbReference type="PROSITE" id="PS51257">
    <property type="entry name" value="PROKAR_LIPOPROTEIN"/>
    <property type="match status" value="1"/>
</dbReference>
<dbReference type="AlphaFoldDB" id="A0A3S3QI66"/>
<dbReference type="EMBL" id="SAYW01000001">
    <property type="protein sequence ID" value="RWU10754.1"/>
    <property type="molecule type" value="Genomic_DNA"/>
</dbReference>
<keyword evidence="3" id="KW-1185">Reference proteome</keyword>
<evidence type="ECO:0008006" key="4">
    <source>
        <dbReference type="Google" id="ProtNLM"/>
    </source>
</evidence>
<accession>A0A3S3QI66</accession>
<evidence type="ECO:0000313" key="3">
    <source>
        <dbReference type="Proteomes" id="UP000284120"/>
    </source>
</evidence>
<name>A0A3S3QI66_9SPHI</name>
<protein>
    <recommendedName>
        <fullName evidence="4">Lipoprotein</fullName>
    </recommendedName>
</protein>
<reference evidence="2 3" key="1">
    <citation type="submission" date="2018-06" db="EMBL/GenBank/DDBJ databases">
        <title>Pedobacter endophyticus sp. nov., an endophytic bacterium isolated from a leaf of Triticum aestivum.</title>
        <authorList>
            <person name="Zhang L."/>
        </authorList>
    </citation>
    <scope>NUCLEOTIDE SEQUENCE [LARGE SCALE GENOMIC DNA]</scope>
    <source>
        <strain evidence="2 3">CM134L-2</strain>
    </source>
</reference>
<proteinExistence type="predicted"/>